<dbReference type="InterPro" id="IPR011051">
    <property type="entry name" value="RmlC_Cupin_sf"/>
</dbReference>
<dbReference type="Gene3D" id="2.60.120.10">
    <property type="entry name" value="Jelly Rolls"/>
    <property type="match status" value="1"/>
</dbReference>
<feature type="domain" description="Mannose-6-phosphate isomerase type II C-terminal" evidence="10">
    <location>
        <begin position="345"/>
        <end position="458"/>
    </location>
</feature>
<dbReference type="InterPro" id="IPR014710">
    <property type="entry name" value="RmlC-like_jellyroll"/>
</dbReference>
<comment type="similarity">
    <text evidence="1 8">Belongs to the mannose-6-phosphate isomerase type 2 family.</text>
</comment>
<evidence type="ECO:0000256" key="3">
    <source>
        <dbReference type="ARBA" id="ARBA00022679"/>
    </source>
</evidence>
<dbReference type="GO" id="GO:0005525">
    <property type="term" value="F:GTP binding"/>
    <property type="evidence" value="ECO:0007669"/>
    <property type="project" value="UniProtKB-KW"/>
</dbReference>
<organism evidence="12">
    <name type="scientific">Hydrogenobacter sp</name>
    <dbReference type="NCBI Taxonomy" id="2152829"/>
    <lineage>
        <taxon>Bacteria</taxon>
        <taxon>Pseudomonadati</taxon>
        <taxon>Aquificota</taxon>
        <taxon>Aquificia</taxon>
        <taxon>Aquificales</taxon>
        <taxon>Aquificaceae</taxon>
        <taxon>Hydrogenobacter</taxon>
    </lineage>
</organism>
<evidence type="ECO:0000259" key="11">
    <source>
        <dbReference type="Pfam" id="PF22640"/>
    </source>
</evidence>
<evidence type="ECO:0000313" key="12">
    <source>
        <dbReference type="EMBL" id="HEW45494.1"/>
    </source>
</evidence>
<comment type="catalytic activity">
    <reaction evidence="7">
        <text>alpha-D-mannose 1-phosphate + GTP + H(+) = GDP-alpha-D-mannose + diphosphate</text>
        <dbReference type="Rhea" id="RHEA:15229"/>
        <dbReference type="ChEBI" id="CHEBI:15378"/>
        <dbReference type="ChEBI" id="CHEBI:33019"/>
        <dbReference type="ChEBI" id="CHEBI:37565"/>
        <dbReference type="ChEBI" id="CHEBI:57527"/>
        <dbReference type="ChEBI" id="CHEBI:58409"/>
        <dbReference type="EC" id="2.7.7.13"/>
    </reaction>
</comment>
<dbReference type="NCBIfam" id="TIGR01479">
    <property type="entry name" value="GMP_PMI"/>
    <property type="match status" value="1"/>
</dbReference>
<reference evidence="12" key="1">
    <citation type="journal article" date="2020" name="mSystems">
        <title>Genome- and Community-Level Interaction Insights into Carbon Utilization and Element Cycling Functions of Hydrothermarchaeota in Hydrothermal Sediment.</title>
        <authorList>
            <person name="Zhou Z."/>
            <person name="Liu Y."/>
            <person name="Xu W."/>
            <person name="Pan J."/>
            <person name="Luo Z.H."/>
            <person name="Li M."/>
        </authorList>
    </citation>
    <scope>NUCLEOTIDE SEQUENCE [LARGE SCALE GENOMIC DNA]</scope>
    <source>
        <strain evidence="12">SpSt-132</strain>
    </source>
</reference>
<evidence type="ECO:0000256" key="8">
    <source>
        <dbReference type="RuleBase" id="RU004190"/>
    </source>
</evidence>
<keyword evidence="5" id="KW-0547">Nucleotide-binding</keyword>
<dbReference type="CDD" id="cd02213">
    <property type="entry name" value="cupin_PMI_typeII_C"/>
    <property type="match status" value="1"/>
</dbReference>
<sequence length="460" mass="52559">MKVIILAGGSGTRLWPLSRENYPKQFLKIFGDKSLLLMTYERALKLANHEDIVIISHQDYKNHIVNDLYPYTGYSLVLEPQRKNTGPAVALGLLYIRDVLKASLEEEVLILASDHYIEPQDRFVEYMHFGKLVAKDGYVVAFGIQPSSPDVNFGYIKAGNEIKAEGELKAYAIKRFVEKPPIQTARAFLEEGGYFWDSGNFFLRLDVGLEEFETNAQEIGQHMKKGYAEFLKAYHQLPDIAFDYIEMEKTKRGAVIPMDITWSDVGSFDGLYRLLQKEDSNNACVGDVFCLDTEGSLVLSSDRLLCTVGLKDTLIVETKDSVLVMKKDGSAKVKELVKLLKESKRREVIEHIEKNEAWGKSILLEEGQGYSVHKLILYPGKRISKRMHMHHNRVWMMLKGTLYIKFNELDFYFTPGESKYVKRTEAYSMENPGFIPAELLEIRMGEYIDDGDVILLEDEG</sequence>
<dbReference type="EC" id="2.7.7.13" evidence="2"/>
<dbReference type="GO" id="GO:0016853">
    <property type="term" value="F:isomerase activity"/>
    <property type="evidence" value="ECO:0007669"/>
    <property type="project" value="UniProtKB-KW"/>
</dbReference>
<dbReference type="GO" id="GO:0004475">
    <property type="term" value="F:mannose-1-phosphate guanylyltransferase (GTP) activity"/>
    <property type="evidence" value="ECO:0007669"/>
    <property type="project" value="UniProtKB-EC"/>
</dbReference>
<evidence type="ECO:0000256" key="7">
    <source>
        <dbReference type="ARBA" id="ARBA00047343"/>
    </source>
</evidence>
<dbReference type="InterPro" id="IPR005835">
    <property type="entry name" value="NTP_transferase_dom"/>
</dbReference>
<evidence type="ECO:0000256" key="6">
    <source>
        <dbReference type="ARBA" id="ARBA00023134"/>
    </source>
</evidence>
<dbReference type="Pfam" id="PF22640">
    <property type="entry name" value="ManC_GMP_beta-helix"/>
    <property type="match status" value="1"/>
</dbReference>
<name>A0A7C2V2X3_9AQUI</name>
<keyword evidence="3 12" id="KW-0808">Transferase</keyword>
<dbReference type="InterPro" id="IPR051161">
    <property type="entry name" value="Mannose-6P_isomerase_type2"/>
</dbReference>
<dbReference type="EMBL" id="DSFP01000028">
    <property type="protein sequence ID" value="HEW45494.1"/>
    <property type="molecule type" value="Genomic_DNA"/>
</dbReference>
<dbReference type="SUPFAM" id="SSF51182">
    <property type="entry name" value="RmlC-like cupins"/>
    <property type="match status" value="1"/>
</dbReference>
<dbReference type="Pfam" id="PF01050">
    <property type="entry name" value="MannoseP_isomer"/>
    <property type="match status" value="1"/>
</dbReference>
<keyword evidence="6" id="KW-0342">GTP-binding</keyword>
<dbReference type="InterPro" id="IPR054566">
    <property type="entry name" value="ManC/GMP-like_b-helix"/>
</dbReference>
<dbReference type="Gene3D" id="3.90.550.10">
    <property type="entry name" value="Spore Coat Polysaccharide Biosynthesis Protein SpsA, Chain A"/>
    <property type="match status" value="1"/>
</dbReference>
<protein>
    <recommendedName>
        <fullName evidence="2">mannose-1-phosphate guanylyltransferase</fullName>
        <ecNumber evidence="2">2.7.7.13</ecNumber>
    </recommendedName>
</protein>
<dbReference type="PANTHER" id="PTHR46390:SF1">
    <property type="entry name" value="MANNOSE-1-PHOSPHATE GUANYLYLTRANSFERASE"/>
    <property type="match status" value="1"/>
</dbReference>
<evidence type="ECO:0000259" key="9">
    <source>
        <dbReference type="Pfam" id="PF00483"/>
    </source>
</evidence>
<dbReference type="SUPFAM" id="SSF53448">
    <property type="entry name" value="Nucleotide-diphospho-sugar transferases"/>
    <property type="match status" value="1"/>
</dbReference>
<dbReference type="Pfam" id="PF00483">
    <property type="entry name" value="NTP_transferase"/>
    <property type="match status" value="1"/>
</dbReference>
<dbReference type="GO" id="GO:0000271">
    <property type="term" value="P:polysaccharide biosynthetic process"/>
    <property type="evidence" value="ECO:0007669"/>
    <property type="project" value="InterPro"/>
</dbReference>
<gene>
    <name evidence="12" type="ORF">ENO47_02315</name>
</gene>
<evidence type="ECO:0000256" key="1">
    <source>
        <dbReference type="ARBA" id="ARBA00006115"/>
    </source>
</evidence>
<dbReference type="CDD" id="cd02509">
    <property type="entry name" value="GDP-M1P_Guanylyltransferase"/>
    <property type="match status" value="1"/>
</dbReference>
<evidence type="ECO:0000259" key="10">
    <source>
        <dbReference type="Pfam" id="PF01050"/>
    </source>
</evidence>
<proteinExistence type="inferred from homology"/>
<keyword evidence="4 12" id="KW-0548">Nucleotidyltransferase</keyword>
<dbReference type="InterPro" id="IPR029044">
    <property type="entry name" value="Nucleotide-diphossugar_trans"/>
</dbReference>
<feature type="domain" description="MannoseP isomerase/GMP-like beta-helix" evidence="11">
    <location>
        <begin position="288"/>
        <end position="340"/>
    </location>
</feature>
<evidence type="ECO:0000256" key="2">
    <source>
        <dbReference type="ARBA" id="ARBA00012387"/>
    </source>
</evidence>
<dbReference type="InterPro" id="IPR049577">
    <property type="entry name" value="GMPP_N"/>
</dbReference>
<evidence type="ECO:0000256" key="5">
    <source>
        <dbReference type="ARBA" id="ARBA00022741"/>
    </source>
</evidence>
<accession>A0A7C2V2X3</accession>
<evidence type="ECO:0000256" key="4">
    <source>
        <dbReference type="ARBA" id="ARBA00022695"/>
    </source>
</evidence>
<dbReference type="InterPro" id="IPR001538">
    <property type="entry name" value="Man6P_isomerase-2_C"/>
</dbReference>
<keyword evidence="12" id="KW-0413">Isomerase</keyword>
<dbReference type="GO" id="GO:0009298">
    <property type="term" value="P:GDP-mannose biosynthetic process"/>
    <property type="evidence" value="ECO:0007669"/>
    <property type="project" value="TreeGrafter"/>
</dbReference>
<comment type="caution">
    <text evidence="12">The sequence shown here is derived from an EMBL/GenBank/DDBJ whole genome shotgun (WGS) entry which is preliminary data.</text>
</comment>
<feature type="domain" description="Nucleotidyl transferase" evidence="9">
    <location>
        <begin position="2"/>
        <end position="277"/>
    </location>
</feature>
<dbReference type="PANTHER" id="PTHR46390">
    <property type="entry name" value="MANNOSE-1-PHOSPHATE GUANYLYLTRANSFERASE"/>
    <property type="match status" value="1"/>
</dbReference>
<dbReference type="InterPro" id="IPR006375">
    <property type="entry name" value="Man1P_GuaTrfase/Man6P_Isoase"/>
</dbReference>
<dbReference type="AlphaFoldDB" id="A0A7C2V2X3"/>